<dbReference type="GO" id="GO:0005524">
    <property type="term" value="F:ATP binding"/>
    <property type="evidence" value="ECO:0007669"/>
    <property type="project" value="InterPro"/>
</dbReference>
<keyword evidence="4" id="KW-1185">Reference proteome</keyword>
<feature type="compositionally biased region" description="Basic and acidic residues" evidence="1">
    <location>
        <begin position="49"/>
        <end position="65"/>
    </location>
</feature>
<sequence>MSSQKLRFCTGKLIFVSWNEAESLQTPDATHAAVEISLSRPSHGNFADISDKTAGRDQPQKKEPPLESAKNASKRPFQRRGCQSGDADPLDELPDRIRICSLRLGVYMDYNIHDGTLNRDTENVTPYTIRRPFKILVEKESEIRDGLDEMEKVRLKRFPHATEEDHEHRWQANMPQDMIEPKRFDPNSANQEELTAMINDLRCLVKFMDGYITPTLRHIGSSPQVYFSDLWFVFPARSLLYVRDKEVPQKVWKVIQRTGATRDKTAPPPTSKRGTERTHGFLPFYIDCYHLDHDGTRYIPMFRQIKIEYFGGCQPLSSLPVIPLDVAQRLDYIDTQTFLRRGREFVQCTTQPRHKQYTGRNQVSRPNGAKLHDKGADVPENATRYAEWIESEVMIDFQRALQEIPNWRPKTGELELFKSPGHPTDYCGFDDDTPWDNKVSDQVMDEVWEQGEVWHKRRTHPSDEEDLLLLPERVFGFVFRTRKWACLRIGTDHDGGETLRDKTRRDKPWNDLQLPDGHKRLVESLIESHSSVKGHRGLHFDVVRAKGMGVTILLHGVPGVGKTSTAECAAEANKRPLLPITCGDLGTSPRDVEKKLEETFQLAQLWECVLLLDEADIFLAQRTENDIARNALVSVFLRVLEYYEGILFLTANRVGVFDEAFKSRIHLPLYYPPLEWKNTKKIWHIHLKKLVESGLVVVDENDILEYAENFFDRQNAKGSTVGPVWNGRQIRNAFQSAVALAGHGSEVGAGNKIRVTREHFDSVAKVSDHFNRYIYGIKMQTDSDKAVKWGYRFDGYQPHGGTNVEGATTHTPFQATGMPYQTPVGAGNGAVYGAGTGAQQTFNPTAQGLGHGFQMQTGYQGPNFGTPGGQTLLYGGPTGLQQTPQQSPQGFNASQTQQ</sequence>
<dbReference type="Pfam" id="PF22942">
    <property type="entry name" value="DUF7025"/>
    <property type="match status" value="1"/>
</dbReference>
<dbReference type="GeneID" id="87814421"/>
<dbReference type="CDD" id="cd19481">
    <property type="entry name" value="RecA-like_protease"/>
    <property type="match status" value="1"/>
</dbReference>
<dbReference type="SMART" id="SM00382">
    <property type="entry name" value="AAA"/>
    <property type="match status" value="1"/>
</dbReference>
<dbReference type="RefSeq" id="XP_062635326.1">
    <property type="nucleotide sequence ID" value="XM_062777808.1"/>
</dbReference>
<proteinExistence type="predicted"/>
<dbReference type="InterPro" id="IPR054289">
    <property type="entry name" value="DUF7025"/>
</dbReference>
<evidence type="ECO:0000313" key="3">
    <source>
        <dbReference type="EMBL" id="KAK4141955.1"/>
    </source>
</evidence>
<dbReference type="AlphaFoldDB" id="A0AAN6UZI6"/>
<evidence type="ECO:0000256" key="1">
    <source>
        <dbReference type="SAM" id="MobiDB-lite"/>
    </source>
</evidence>
<evidence type="ECO:0000313" key="4">
    <source>
        <dbReference type="Proteomes" id="UP001302676"/>
    </source>
</evidence>
<feature type="compositionally biased region" description="Low complexity" evidence="1">
    <location>
        <begin position="879"/>
        <end position="890"/>
    </location>
</feature>
<feature type="domain" description="AAA+ ATPase" evidence="2">
    <location>
        <begin position="548"/>
        <end position="675"/>
    </location>
</feature>
<reference evidence="3" key="2">
    <citation type="submission" date="2023-05" db="EMBL/GenBank/DDBJ databases">
        <authorList>
            <consortium name="Lawrence Berkeley National Laboratory"/>
            <person name="Steindorff A."/>
            <person name="Hensen N."/>
            <person name="Bonometti L."/>
            <person name="Westerberg I."/>
            <person name="Brannstrom I.O."/>
            <person name="Guillou S."/>
            <person name="Cros-Aarteil S."/>
            <person name="Calhoun S."/>
            <person name="Haridas S."/>
            <person name="Kuo A."/>
            <person name="Mondo S."/>
            <person name="Pangilinan J."/>
            <person name="Riley R."/>
            <person name="Labutti K."/>
            <person name="Andreopoulos B."/>
            <person name="Lipzen A."/>
            <person name="Chen C."/>
            <person name="Yanf M."/>
            <person name="Daum C."/>
            <person name="Ng V."/>
            <person name="Clum A."/>
            <person name="Ohm R."/>
            <person name="Martin F."/>
            <person name="Silar P."/>
            <person name="Natvig D."/>
            <person name="Lalanne C."/>
            <person name="Gautier V."/>
            <person name="Ament-Velasquez S.L."/>
            <person name="Kruys A."/>
            <person name="Hutchinson M.I."/>
            <person name="Powell A.J."/>
            <person name="Barry K."/>
            <person name="Miller A.N."/>
            <person name="Grigoriev I.V."/>
            <person name="Debuchy R."/>
            <person name="Gladieux P."/>
            <person name="Thoren M.H."/>
            <person name="Johannesson H."/>
        </authorList>
    </citation>
    <scope>NUCLEOTIDE SEQUENCE</scope>
    <source>
        <strain evidence="3">CBS 141.50</strain>
    </source>
</reference>
<dbReference type="SUPFAM" id="SSF52540">
    <property type="entry name" value="P-loop containing nucleoside triphosphate hydrolases"/>
    <property type="match status" value="1"/>
</dbReference>
<protein>
    <recommendedName>
        <fullName evidence="2">AAA+ ATPase domain-containing protein</fullName>
    </recommendedName>
</protein>
<dbReference type="PANTHER" id="PTHR46411:SF2">
    <property type="entry name" value="AAA+ ATPASE DOMAIN-CONTAINING PROTEIN"/>
    <property type="match status" value="1"/>
</dbReference>
<organism evidence="3 4">
    <name type="scientific">Dichotomopilus funicola</name>
    <dbReference type="NCBI Taxonomy" id="1934379"/>
    <lineage>
        <taxon>Eukaryota</taxon>
        <taxon>Fungi</taxon>
        <taxon>Dikarya</taxon>
        <taxon>Ascomycota</taxon>
        <taxon>Pezizomycotina</taxon>
        <taxon>Sordariomycetes</taxon>
        <taxon>Sordariomycetidae</taxon>
        <taxon>Sordariales</taxon>
        <taxon>Chaetomiaceae</taxon>
        <taxon>Dichotomopilus</taxon>
    </lineage>
</organism>
<dbReference type="PANTHER" id="PTHR46411">
    <property type="entry name" value="FAMILY ATPASE, PUTATIVE-RELATED"/>
    <property type="match status" value="1"/>
</dbReference>
<gene>
    <name evidence="3" type="ORF">C8A04DRAFT_13674</name>
</gene>
<dbReference type="Pfam" id="PF00004">
    <property type="entry name" value="AAA"/>
    <property type="match status" value="1"/>
</dbReference>
<dbReference type="Proteomes" id="UP001302676">
    <property type="component" value="Unassembled WGS sequence"/>
</dbReference>
<dbReference type="InterPro" id="IPR003959">
    <property type="entry name" value="ATPase_AAA_core"/>
</dbReference>
<feature type="region of interest" description="Disordered" evidence="1">
    <location>
        <begin position="351"/>
        <end position="376"/>
    </location>
</feature>
<dbReference type="Pfam" id="PF23232">
    <property type="entry name" value="AAA_lid_13"/>
    <property type="match status" value="1"/>
</dbReference>
<name>A0AAN6UZI6_9PEZI</name>
<dbReference type="GO" id="GO:0016887">
    <property type="term" value="F:ATP hydrolysis activity"/>
    <property type="evidence" value="ECO:0007669"/>
    <property type="project" value="InterPro"/>
</dbReference>
<dbReference type="Gene3D" id="3.40.50.300">
    <property type="entry name" value="P-loop containing nucleotide triphosphate hydrolases"/>
    <property type="match status" value="1"/>
</dbReference>
<dbReference type="EMBL" id="MU853604">
    <property type="protein sequence ID" value="KAK4141955.1"/>
    <property type="molecule type" value="Genomic_DNA"/>
</dbReference>
<feature type="region of interest" description="Disordered" evidence="1">
    <location>
        <begin position="858"/>
        <end position="898"/>
    </location>
</feature>
<dbReference type="InterPro" id="IPR056599">
    <property type="entry name" value="AAA_lid_fung"/>
</dbReference>
<reference evidence="3" key="1">
    <citation type="journal article" date="2023" name="Mol. Phylogenet. Evol.">
        <title>Genome-scale phylogeny and comparative genomics of the fungal order Sordariales.</title>
        <authorList>
            <person name="Hensen N."/>
            <person name="Bonometti L."/>
            <person name="Westerberg I."/>
            <person name="Brannstrom I.O."/>
            <person name="Guillou S."/>
            <person name="Cros-Aarteil S."/>
            <person name="Calhoun S."/>
            <person name="Haridas S."/>
            <person name="Kuo A."/>
            <person name="Mondo S."/>
            <person name="Pangilinan J."/>
            <person name="Riley R."/>
            <person name="LaButti K."/>
            <person name="Andreopoulos B."/>
            <person name="Lipzen A."/>
            <person name="Chen C."/>
            <person name="Yan M."/>
            <person name="Daum C."/>
            <person name="Ng V."/>
            <person name="Clum A."/>
            <person name="Steindorff A."/>
            <person name="Ohm R.A."/>
            <person name="Martin F."/>
            <person name="Silar P."/>
            <person name="Natvig D.O."/>
            <person name="Lalanne C."/>
            <person name="Gautier V."/>
            <person name="Ament-Velasquez S.L."/>
            <person name="Kruys A."/>
            <person name="Hutchinson M.I."/>
            <person name="Powell A.J."/>
            <person name="Barry K."/>
            <person name="Miller A.N."/>
            <person name="Grigoriev I.V."/>
            <person name="Debuchy R."/>
            <person name="Gladieux P."/>
            <person name="Hiltunen Thoren M."/>
            <person name="Johannesson H."/>
        </authorList>
    </citation>
    <scope>NUCLEOTIDE SEQUENCE</scope>
    <source>
        <strain evidence="3">CBS 141.50</strain>
    </source>
</reference>
<feature type="region of interest" description="Disordered" evidence="1">
    <location>
        <begin position="43"/>
        <end position="90"/>
    </location>
</feature>
<dbReference type="InterPro" id="IPR003593">
    <property type="entry name" value="AAA+_ATPase"/>
</dbReference>
<evidence type="ECO:0000259" key="2">
    <source>
        <dbReference type="SMART" id="SM00382"/>
    </source>
</evidence>
<comment type="caution">
    <text evidence="3">The sequence shown here is derived from an EMBL/GenBank/DDBJ whole genome shotgun (WGS) entry which is preliminary data.</text>
</comment>
<accession>A0AAN6UZI6</accession>
<dbReference type="InterPro" id="IPR027417">
    <property type="entry name" value="P-loop_NTPase"/>
</dbReference>